<sequence>MPLQQLVEYFNDRLEQEHNNGLRPFVLDKDAVHGVFGPICIGSRLSPLRQTLRTANVIGHIAQLSVSAINKQSIQSSELEQYLALPQAKQANVESIINFDRMSRAVHMLNYLPQAHLEELLFLEVDPRHILGVKEDHGAYFEEVIVACGLQTANVAITLTVNNAYAGFYQLLLRGLQNYQRRGYQLALKFDYQTLDKPAFELITRAAPNFVGITAMELEHIRDNKLPEKLQHLSSLAKSIDSQSFMLNIDDKRTAALARNTGFNLVQGDYFEQSVELTAANG</sequence>
<keyword evidence="3" id="KW-1185">Reference proteome</keyword>
<dbReference type="SUPFAM" id="SSF141868">
    <property type="entry name" value="EAL domain-like"/>
    <property type="match status" value="1"/>
</dbReference>
<evidence type="ECO:0000313" key="3">
    <source>
        <dbReference type="Proteomes" id="UP000652176"/>
    </source>
</evidence>
<evidence type="ECO:0000259" key="1">
    <source>
        <dbReference type="Pfam" id="PF00563"/>
    </source>
</evidence>
<feature type="domain" description="EAL" evidence="1">
    <location>
        <begin position="85"/>
        <end position="273"/>
    </location>
</feature>
<evidence type="ECO:0000313" key="2">
    <source>
        <dbReference type="EMBL" id="MBD9356246.1"/>
    </source>
</evidence>
<dbReference type="EMBL" id="JACXSS010000001">
    <property type="protein sequence ID" value="MBD9356246.1"/>
    <property type="molecule type" value="Genomic_DNA"/>
</dbReference>
<gene>
    <name evidence="2" type="ORF">IE877_10145</name>
</gene>
<dbReference type="Gene3D" id="3.20.20.450">
    <property type="entry name" value="EAL domain"/>
    <property type="match status" value="1"/>
</dbReference>
<protein>
    <submittedName>
        <fullName evidence="2">EAL domain-containing protein</fullName>
    </submittedName>
</protein>
<reference evidence="2 3" key="1">
    <citation type="submission" date="2020-09" db="EMBL/GenBank/DDBJ databases">
        <title>Methylomonas albis sp. nov. and Methylomonas fluvii sp. nov.: Two cold-adapted methanotrophs from the River Elbe and an amended description of Methylovulum psychrotolerans strain Eb1.</title>
        <authorList>
            <person name="Bussmann I.K."/>
            <person name="Klings K.-W."/>
            <person name="Warnstedt J."/>
            <person name="Hoppert M."/>
            <person name="Saborowski A."/>
            <person name="Horn F."/>
            <person name="Liebner S."/>
        </authorList>
    </citation>
    <scope>NUCLEOTIDE SEQUENCE [LARGE SCALE GENOMIC DNA]</scope>
    <source>
        <strain evidence="2 3">EbA</strain>
    </source>
</reference>
<dbReference type="InterPro" id="IPR035919">
    <property type="entry name" value="EAL_sf"/>
</dbReference>
<dbReference type="Pfam" id="PF00563">
    <property type="entry name" value="EAL"/>
    <property type="match status" value="1"/>
</dbReference>
<dbReference type="RefSeq" id="WP_192374619.1">
    <property type="nucleotide sequence ID" value="NZ_CAJHIV010000001.1"/>
</dbReference>
<dbReference type="Proteomes" id="UP000652176">
    <property type="component" value="Unassembled WGS sequence"/>
</dbReference>
<name>A0ABR9D0A7_9GAMM</name>
<accession>A0ABR9D0A7</accession>
<organism evidence="2 3">
    <name type="scientific">Methylomonas albis</name>
    <dbReference type="NCBI Taxonomy" id="1854563"/>
    <lineage>
        <taxon>Bacteria</taxon>
        <taxon>Pseudomonadati</taxon>
        <taxon>Pseudomonadota</taxon>
        <taxon>Gammaproteobacteria</taxon>
        <taxon>Methylococcales</taxon>
        <taxon>Methylococcaceae</taxon>
        <taxon>Methylomonas</taxon>
    </lineage>
</organism>
<proteinExistence type="predicted"/>
<dbReference type="InterPro" id="IPR001633">
    <property type="entry name" value="EAL_dom"/>
</dbReference>
<comment type="caution">
    <text evidence="2">The sequence shown here is derived from an EMBL/GenBank/DDBJ whole genome shotgun (WGS) entry which is preliminary data.</text>
</comment>